<evidence type="ECO:0000313" key="1">
    <source>
        <dbReference type="EMBL" id="KAF9070288.1"/>
    </source>
</evidence>
<gene>
    <name evidence="1" type="ORF">BDP27DRAFT_1362752</name>
</gene>
<reference evidence="1" key="1">
    <citation type="submission" date="2020-11" db="EMBL/GenBank/DDBJ databases">
        <authorList>
            <consortium name="DOE Joint Genome Institute"/>
            <person name="Ahrendt S."/>
            <person name="Riley R."/>
            <person name="Andreopoulos W."/>
            <person name="Labutti K."/>
            <person name="Pangilinan J."/>
            <person name="Ruiz-Duenas F.J."/>
            <person name="Barrasa J.M."/>
            <person name="Sanchez-Garcia M."/>
            <person name="Camarero S."/>
            <person name="Miyauchi S."/>
            <person name="Serrano A."/>
            <person name="Linde D."/>
            <person name="Babiker R."/>
            <person name="Drula E."/>
            <person name="Ayuso-Fernandez I."/>
            <person name="Pacheco R."/>
            <person name="Padilla G."/>
            <person name="Ferreira P."/>
            <person name="Barriuso J."/>
            <person name="Kellner H."/>
            <person name="Castanera R."/>
            <person name="Alfaro M."/>
            <person name="Ramirez L."/>
            <person name="Pisabarro A.G."/>
            <person name="Kuo A."/>
            <person name="Tritt A."/>
            <person name="Lipzen A."/>
            <person name="He G."/>
            <person name="Yan M."/>
            <person name="Ng V."/>
            <person name="Cullen D."/>
            <person name="Martin F."/>
            <person name="Rosso M.-N."/>
            <person name="Henrissat B."/>
            <person name="Hibbett D."/>
            <person name="Martinez A.T."/>
            <person name="Grigoriev I.V."/>
        </authorList>
    </citation>
    <scope>NUCLEOTIDE SEQUENCE</scope>
    <source>
        <strain evidence="1">AH 40177</strain>
    </source>
</reference>
<sequence length="457" mass="51238">MTYEGPQAKEAFEDDLVEHSQLRHHNFVQLFGVVHGAHVPALIFHSELIPLQYFAKSCSSSPLALAYLKHRFSFDIAEAERVTNSMYADDKGWCILEEQCWIQPTSGRICAGPIASSSNDGIIQKSYAPWNKNDQLRTVPQLGFPIYTSDHGIIKHITEHFGSVVSFVALLLGVEDLVADLINDSGHLFTFGSVMTVSDESYYPRKPGRIIAQIPSTSKVPYLVGRWKNWGKALELHSSGWTRLLYVSREHCLLECEMKAQLSTDELQAAWLAQAECILENIEQRYVMFSSKITMRLIQHSARGPSGPRTFTSVFCNQKMYLFIAPVNVTEIESVPYFSFDVQPYFWSLDENGARPMSPTTQGLLGLPSFRASVSGGKWWSTVEQKAVSQYLKLKGISGVKYSHKRGYPLFKAPNNTVANDGFEIIEAVPDAIGDDWELIPENEVDYHASGGDSPRL</sequence>
<name>A0A9P5PVY3_9AGAR</name>
<dbReference type="AlphaFoldDB" id="A0A9P5PVY3"/>
<evidence type="ECO:0000313" key="2">
    <source>
        <dbReference type="Proteomes" id="UP000772434"/>
    </source>
</evidence>
<dbReference type="EMBL" id="JADNRY010000042">
    <property type="protein sequence ID" value="KAF9070288.1"/>
    <property type="molecule type" value="Genomic_DNA"/>
</dbReference>
<protein>
    <submittedName>
        <fullName evidence="1">Uncharacterized protein</fullName>
    </submittedName>
</protein>
<dbReference type="Proteomes" id="UP000772434">
    <property type="component" value="Unassembled WGS sequence"/>
</dbReference>
<comment type="caution">
    <text evidence="1">The sequence shown here is derived from an EMBL/GenBank/DDBJ whole genome shotgun (WGS) entry which is preliminary data.</text>
</comment>
<keyword evidence="2" id="KW-1185">Reference proteome</keyword>
<organism evidence="1 2">
    <name type="scientific">Rhodocollybia butyracea</name>
    <dbReference type="NCBI Taxonomy" id="206335"/>
    <lineage>
        <taxon>Eukaryota</taxon>
        <taxon>Fungi</taxon>
        <taxon>Dikarya</taxon>
        <taxon>Basidiomycota</taxon>
        <taxon>Agaricomycotina</taxon>
        <taxon>Agaricomycetes</taxon>
        <taxon>Agaricomycetidae</taxon>
        <taxon>Agaricales</taxon>
        <taxon>Marasmiineae</taxon>
        <taxon>Omphalotaceae</taxon>
        <taxon>Rhodocollybia</taxon>
    </lineage>
</organism>
<dbReference type="OrthoDB" id="3063557at2759"/>
<accession>A0A9P5PVY3</accession>
<proteinExistence type="predicted"/>